<keyword evidence="1" id="KW-1133">Transmembrane helix</keyword>
<dbReference type="AlphaFoldDB" id="A0A6J4JVS1"/>
<keyword evidence="1" id="KW-0812">Transmembrane</keyword>
<proteinExistence type="predicted"/>
<feature type="transmembrane region" description="Helical" evidence="1">
    <location>
        <begin position="59"/>
        <end position="80"/>
    </location>
</feature>
<sequence>MNRNQVLAILAGVAAVAVTVTAFPKQASRLPAPPPMSVSPIPGVVTMTSMEATVFQVDWNALGAAVGTIASLTIAAVWALRTRA</sequence>
<evidence type="ECO:0000256" key="1">
    <source>
        <dbReference type="SAM" id="Phobius"/>
    </source>
</evidence>
<dbReference type="EMBL" id="CADCTO010000580">
    <property type="protein sequence ID" value="CAA9288847.1"/>
    <property type="molecule type" value="Genomic_DNA"/>
</dbReference>
<organism evidence="2">
    <name type="scientific">uncultured Armatimonadetes bacterium</name>
    <dbReference type="NCBI Taxonomy" id="157466"/>
    <lineage>
        <taxon>Bacteria</taxon>
        <taxon>Bacillati</taxon>
        <taxon>Armatimonadota</taxon>
        <taxon>environmental samples</taxon>
    </lineage>
</organism>
<keyword evidence="1" id="KW-0472">Membrane</keyword>
<name>A0A6J4JVS1_9BACT</name>
<gene>
    <name evidence="2" type="ORF">AVDCRST_MAG63-4186</name>
</gene>
<protein>
    <submittedName>
        <fullName evidence="2">Uncharacterized protein</fullName>
    </submittedName>
</protein>
<accession>A0A6J4JVS1</accession>
<evidence type="ECO:0000313" key="2">
    <source>
        <dbReference type="EMBL" id="CAA9288847.1"/>
    </source>
</evidence>
<reference evidence="2" key="1">
    <citation type="submission" date="2020-02" db="EMBL/GenBank/DDBJ databases">
        <authorList>
            <person name="Meier V. D."/>
        </authorList>
    </citation>
    <scope>NUCLEOTIDE SEQUENCE</scope>
    <source>
        <strain evidence="2">AVDCRST_MAG63</strain>
    </source>
</reference>